<evidence type="ECO:0000313" key="1">
    <source>
        <dbReference type="EMBL" id="CAI9544872.1"/>
    </source>
</evidence>
<reference evidence="1" key="1">
    <citation type="submission" date="2023-05" db="EMBL/GenBank/DDBJ databases">
        <authorList>
            <person name="Stuckert A."/>
        </authorList>
    </citation>
    <scope>NUCLEOTIDE SEQUENCE</scope>
</reference>
<accession>A0ABN9BBA5</accession>
<comment type="caution">
    <text evidence="1">The sequence shown here is derived from an EMBL/GenBank/DDBJ whole genome shotgun (WGS) entry which is preliminary data.</text>
</comment>
<evidence type="ECO:0000313" key="2">
    <source>
        <dbReference type="Proteomes" id="UP001162483"/>
    </source>
</evidence>
<name>A0ABN9BBA5_9NEOB</name>
<gene>
    <name evidence="1" type="ORF">SPARVUS_LOCUS2559744</name>
</gene>
<organism evidence="1 2">
    <name type="scientific">Staurois parvus</name>
    <dbReference type="NCBI Taxonomy" id="386267"/>
    <lineage>
        <taxon>Eukaryota</taxon>
        <taxon>Metazoa</taxon>
        <taxon>Chordata</taxon>
        <taxon>Craniata</taxon>
        <taxon>Vertebrata</taxon>
        <taxon>Euteleostomi</taxon>
        <taxon>Amphibia</taxon>
        <taxon>Batrachia</taxon>
        <taxon>Anura</taxon>
        <taxon>Neobatrachia</taxon>
        <taxon>Ranoidea</taxon>
        <taxon>Ranidae</taxon>
        <taxon>Staurois</taxon>
    </lineage>
</organism>
<keyword evidence="2" id="KW-1185">Reference proteome</keyword>
<sequence length="67" mass="7725">MIKKDSGQHRFQTQTLINAICHVYKHFAFETLIKSTAERKFSALKKTTVNSNACKRRCVHGHIGKHE</sequence>
<dbReference type="EMBL" id="CATNWA010003238">
    <property type="protein sequence ID" value="CAI9544872.1"/>
    <property type="molecule type" value="Genomic_DNA"/>
</dbReference>
<proteinExistence type="predicted"/>
<dbReference type="Proteomes" id="UP001162483">
    <property type="component" value="Unassembled WGS sequence"/>
</dbReference>
<feature type="non-terminal residue" evidence="1">
    <location>
        <position position="67"/>
    </location>
</feature>
<protein>
    <submittedName>
        <fullName evidence="1">Uncharacterized protein</fullName>
    </submittedName>
</protein>